<name>A0A396IPF7_MEDTR</name>
<sequence length="69" mass="7773">MRFGVCNPPGGNDSNSLQSHILILLRNERLFSDASSAINIDFRFLHPSINRLLRTGRAPKVNDIIELQL</sequence>
<dbReference type="Proteomes" id="UP000265566">
    <property type="component" value="Chromosome 3"/>
</dbReference>
<organism evidence="1">
    <name type="scientific">Medicago truncatula</name>
    <name type="common">Barrel medic</name>
    <name type="synonym">Medicago tribuloides</name>
    <dbReference type="NCBI Taxonomy" id="3880"/>
    <lineage>
        <taxon>Eukaryota</taxon>
        <taxon>Viridiplantae</taxon>
        <taxon>Streptophyta</taxon>
        <taxon>Embryophyta</taxon>
        <taxon>Tracheophyta</taxon>
        <taxon>Spermatophyta</taxon>
        <taxon>Magnoliopsida</taxon>
        <taxon>eudicotyledons</taxon>
        <taxon>Gunneridae</taxon>
        <taxon>Pentapetalae</taxon>
        <taxon>rosids</taxon>
        <taxon>fabids</taxon>
        <taxon>Fabales</taxon>
        <taxon>Fabaceae</taxon>
        <taxon>Papilionoideae</taxon>
        <taxon>50 kb inversion clade</taxon>
        <taxon>NPAAA clade</taxon>
        <taxon>Hologalegina</taxon>
        <taxon>IRL clade</taxon>
        <taxon>Trifolieae</taxon>
        <taxon>Medicago</taxon>
    </lineage>
</organism>
<dbReference type="Gramene" id="rna13663">
    <property type="protein sequence ID" value="RHN65775.1"/>
    <property type="gene ID" value="gene13663"/>
</dbReference>
<accession>A0A396IPF7</accession>
<gene>
    <name evidence="1" type="ORF">MtrunA17_Chr3g0083651</name>
</gene>
<protein>
    <submittedName>
        <fullName evidence="1">Uncharacterized protein</fullName>
    </submittedName>
</protein>
<evidence type="ECO:0000313" key="1">
    <source>
        <dbReference type="EMBL" id="RHN65775.1"/>
    </source>
</evidence>
<proteinExistence type="predicted"/>
<reference evidence="1" key="1">
    <citation type="journal article" date="2018" name="Nat. Plants">
        <title>Whole-genome landscape of Medicago truncatula symbiotic genes.</title>
        <authorList>
            <person name="Pecrix Y."/>
            <person name="Gamas P."/>
            <person name="Carrere S."/>
        </authorList>
    </citation>
    <scope>NUCLEOTIDE SEQUENCE</scope>
    <source>
        <tissue evidence="1">Leaves</tissue>
    </source>
</reference>
<dbReference type="EMBL" id="PSQE01000003">
    <property type="protein sequence ID" value="RHN65775.1"/>
    <property type="molecule type" value="Genomic_DNA"/>
</dbReference>
<dbReference type="AlphaFoldDB" id="A0A396IPF7"/>
<comment type="caution">
    <text evidence="1">The sequence shown here is derived from an EMBL/GenBank/DDBJ whole genome shotgun (WGS) entry which is preliminary data.</text>
</comment>